<evidence type="ECO:0000313" key="7">
    <source>
        <dbReference type="EMBL" id="CAK7271033.1"/>
    </source>
</evidence>
<feature type="compositionally biased region" description="Low complexity" evidence="5">
    <location>
        <begin position="86"/>
        <end position="102"/>
    </location>
</feature>
<evidence type="ECO:0000313" key="8">
    <source>
        <dbReference type="Proteomes" id="UP001642501"/>
    </source>
</evidence>
<dbReference type="Proteomes" id="UP001642501">
    <property type="component" value="Unassembled WGS sequence"/>
</dbReference>
<dbReference type="SUPFAM" id="SSF90229">
    <property type="entry name" value="CCCH zinc finger"/>
    <property type="match status" value="1"/>
</dbReference>
<keyword evidence="1 4" id="KW-0479">Metal-binding</keyword>
<dbReference type="Gene3D" id="4.10.1000.10">
    <property type="entry name" value="Zinc finger, CCCH-type"/>
    <property type="match status" value="1"/>
</dbReference>
<dbReference type="InterPro" id="IPR036855">
    <property type="entry name" value="Znf_CCCH_sf"/>
</dbReference>
<keyword evidence="8" id="KW-1185">Reference proteome</keyword>
<name>A0ABP0DTP2_9PEZI</name>
<protein>
    <recommendedName>
        <fullName evidence="6">C3H1-type domain-containing protein</fullName>
    </recommendedName>
</protein>
<sequence>MSSENQELLARISQLAGHINRHKNQQAGISSISSSTYNSSAPPFYGRGAYSARGRGGGYRVQKPAAHRHRALVLNASGTLGRPDVADSGDSPAASSDNSSSAWVARTDRHRQLINADVYEKDAQLRARAIEHTRVQNLQKRDARERAKLQSHLTYLARGSRPTGNNSAAVANTVYSTHQIVIDGISFVVAKNGSKLVKVSGASPETSQESILILSQSPIIHSNRFGKHYPAYLQSHTGDTHAASSTPKTAIVGGVKFYRSKNGNMYRHGVVRAQQRLGGRMIKKTNEPCRAFSTTGTFELPNLPFFTIILDEDDKLSHHGISCLANLVSSGAPVCRPFGLHGYCDRGADCTERHVFECPDFSNTGVCKIKGCKLPHRERASFMRRANHNTTANISANNSGSDVSSDDESVNSDDIDSDEVDEFVGPDGDDTGFDFVAQKDYVEI</sequence>
<dbReference type="PANTHER" id="PTHR46156">
    <property type="entry name" value="CCCH ZINGC FINGER"/>
    <property type="match status" value="1"/>
</dbReference>
<dbReference type="PANTHER" id="PTHR46156:SF1">
    <property type="entry name" value="ZINC FINGER CCCH DOMAIN-CONTAINING PROTEIN 3"/>
    <property type="match status" value="1"/>
</dbReference>
<organism evidence="7 8">
    <name type="scientific">Sporothrix epigloea</name>
    <dbReference type="NCBI Taxonomy" id="1892477"/>
    <lineage>
        <taxon>Eukaryota</taxon>
        <taxon>Fungi</taxon>
        <taxon>Dikarya</taxon>
        <taxon>Ascomycota</taxon>
        <taxon>Pezizomycotina</taxon>
        <taxon>Sordariomycetes</taxon>
        <taxon>Sordariomycetidae</taxon>
        <taxon>Ophiostomatales</taxon>
        <taxon>Ophiostomataceae</taxon>
        <taxon>Sporothrix</taxon>
    </lineage>
</organism>
<evidence type="ECO:0000256" key="5">
    <source>
        <dbReference type="SAM" id="MobiDB-lite"/>
    </source>
</evidence>
<dbReference type="InterPro" id="IPR000571">
    <property type="entry name" value="Znf_CCCH"/>
</dbReference>
<keyword evidence="3 4" id="KW-0862">Zinc</keyword>
<accession>A0ABP0DTP2</accession>
<dbReference type="EMBL" id="CAWUOM010000081">
    <property type="protein sequence ID" value="CAK7271033.1"/>
    <property type="molecule type" value="Genomic_DNA"/>
</dbReference>
<evidence type="ECO:0000256" key="1">
    <source>
        <dbReference type="ARBA" id="ARBA00022723"/>
    </source>
</evidence>
<comment type="caution">
    <text evidence="7">The sequence shown here is derived from an EMBL/GenBank/DDBJ whole genome shotgun (WGS) entry which is preliminary data.</text>
</comment>
<gene>
    <name evidence="7" type="ORF">SEPCBS57363_004408</name>
</gene>
<proteinExistence type="predicted"/>
<feature type="compositionally biased region" description="Acidic residues" evidence="5">
    <location>
        <begin position="404"/>
        <end position="432"/>
    </location>
</feature>
<feature type="region of interest" description="Disordered" evidence="5">
    <location>
        <begin position="75"/>
        <end position="104"/>
    </location>
</feature>
<reference evidence="7 8" key="1">
    <citation type="submission" date="2024-01" db="EMBL/GenBank/DDBJ databases">
        <authorList>
            <person name="Allen C."/>
            <person name="Tagirdzhanova G."/>
        </authorList>
    </citation>
    <scope>NUCLEOTIDE SEQUENCE [LARGE SCALE GENOMIC DNA]</scope>
    <source>
        <strain evidence="7 8">CBS 573.63</strain>
    </source>
</reference>
<feature type="region of interest" description="Disordered" evidence="5">
    <location>
        <begin position="386"/>
        <end position="432"/>
    </location>
</feature>
<evidence type="ECO:0000256" key="4">
    <source>
        <dbReference type="PROSITE-ProRule" id="PRU00723"/>
    </source>
</evidence>
<feature type="domain" description="C3H1-type" evidence="6">
    <location>
        <begin position="329"/>
        <end position="357"/>
    </location>
</feature>
<evidence type="ECO:0000256" key="2">
    <source>
        <dbReference type="ARBA" id="ARBA00022771"/>
    </source>
</evidence>
<keyword evidence="2 4" id="KW-0863">Zinc-finger</keyword>
<dbReference type="PROSITE" id="PS50103">
    <property type="entry name" value="ZF_C3H1"/>
    <property type="match status" value="1"/>
</dbReference>
<feature type="zinc finger region" description="C3H1-type" evidence="4">
    <location>
        <begin position="329"/>
        <end position="357"/>
    </location>
</feature>
<evidence type="ECO:0000259" key="6">
    <source>
        <dbReference type="PROSITE" id="PS50103"/>
    </source>
</evidence>
<evidence type="ECO:0000256" key="3">
    <source>
        <dbReference type="ARBA" id="ARBA00022833"/>
    </source>
</evidence>